<dbReference type="AlphaFoldDB" id="A0A914R2F1"/>
<evidence type="ECO:0000313" key="1">
    <source>
        <dbReference type="Proteomes" id="UP000887564"/>
    </source>
</evidence>
<reference evidence="2" key="1">
    <citation type="submission" date="2022-11" db="UniProtKB">
        <authorList>
            <consortium name="WormBaseParasite"/>
        </authorList>
    </citation>
    <scope>IDENTIFICATION</scope>
</reference>
<proteinExistence type="predicted"/>
<accession>A0A914R2F1</accession>
<protein>
    <submittedName>
        <fullName evidence="2">Uncharacterized protein</fullName>
    </submittedName>
</protein>
<dbReference type="Proteomes" id="UP000887564">
    <property type="component" value="Unplaced"/>
</dbReference>
<organism evidence="1 2">
    <name type="scientific">Parascaris equorum</name>
    <name type="common">Equine roundworm</name>
    <dbReference type="NCBI Taxonomy" id="6256"/>
    <lineage>
        <taxon>Eukaryota</taxon>
        <taxon>Metazoa</taxon>
        <taxon>Ecdysozoa</taxon>
        <taxon>Nematoda</taxon>
        <taxon>Chromadorea</taxon>
        <taxon>Rhabditida</taxon>
        <taxon>Spirurina</taxon>
        <taxon>Ascaridomorpha</taxon>
        <taxon>Ascaridoidea</taxon>
        <taxon>Ascarididae</taxon>
        <taxon>Parascaris</taxon>
    </lineage>
</organism>
<sequence>MPVAKRGLVAPQNTFLENHIYVAVVLAKRQECPLPNFSESITQTKFGIYVEPVSERCFEWCYSINAEKQKLGY</sequence>
<evidence type="ECO:0000313" key="2">
    <source>
        <dbReference type="WBParaSite" id="PEQ_0000062601-mRNA-1"/>
    </source>
</evidence>
<dbReference type="WBParaSite" id="PEQ_0000062601-mRNA-1">
    <property type="protein sequence ID" value="PEQ_0000062601-mRNA-1"/>
    <property type="gene ID" value="PEQ_0000062601"/>
</dbReference>
<name>A0A914R2F1_PAREQ</name>
<keyword evidence="1" id="KW-1185">Reference proteome</keyword>